<evidence type="ECO:0000313" key="3">
    <source>
        <dbReference type="Proteomes" id="UP000266723"/>
    </source>
</evidence>
<dbReference type="EMBL" id="QGKY02000164">
    <property type="protein sequence ID" value="KAF2594211.1"/>
    <property type="molecule type" value="Genomic_DNA"/>
</dbReference>
<comment type="caution">
    <text evidence="1">The sequence shown here is derived from an EMBL/GenBank/DDBJ whole genome shotgun (WGS) entry which is preliminary data.</text>
</comment>
<gene>
    <name evidence="2" type="ORF">DY000_02061661</name>
    <name evidence="1" type="ORF">F2Q70_00044053</name>
</gene>
<organism evidence="1">
    <name type="scientific">Brassica cretica</name>
    <name type="common">Mustard</name>
    <dbReference type="NCBI Taxonomy" id="69181"/>
    <lineage>
        <taxon>Eukaryota</taxon>
        <taxon>Viridiplantae</taxon>
        <taxon>Streptophyta</taxon>
        <taxon>Embryophyta</taxon>
        <taxon>Tracheophyta</taxon>
        <taxon>Spermatophyta</taxon>
        <taxon>Magnoliopsida</taxon>
        <taxon>eudicotyledons</taxon>
        <taxon>Gunneridae</taxon>
        <taxon>Pentapetalae</taxon>
        <taxon>rosids</taxon>
        <taxon>malvids</taxon>
        <taxon>Brassicales</taxon>
        <taxon>Brassicaceae</taxon>
        <taxon>Brassiceae</taxon>
        <taxon>Brassica</taxon>
    </lineage>
</organism>
<dbReference type="AlphaFoldDB" id="A0A8S9KJQ9"/>
<keyword evidence="3" id="KW-1185">Reference proteome</keyword>
<accession>A0A8S9KJQ9</accession>
<sequence length="70" mass="8070">MSIPTLPPFTPAVVSISRHCRRDQADFMTLCFILFLHHLRRSRHVGGGGVTEETRWRWYSDGTDMPDLVV</sequence>
<proteinExistence type="predicted"/>
<evidence type="ECO:0000313" key="1">
    <source>
        <dbReference type="EMBL" id="KAF2594211.1"/>
    </source>
</evidence>
<reference evidence="1" key="1">
    <citation type="submission" date="2019-12" db="EMBL/GenBank/DDBJ databases">
        <title>Genome sequencing and annotation of Brassica cretica.</title>
        <authorList>
            <person name="Studholme D.J."/>
            <person name="Sarris P.F."/>
        </authorList>
    </citation>
    <scope>NUCLEOTIDE SEQUENCE</scope>
    <source>
        <strain evidence="1">PFS-102/07</strain>
        <tissue evidence="1">Leaf</tissue>
    </source>
</reference>
<dbReference type="Proteomes" id="UP000266723">
    <property type="component" value="Unassembled WGS sequence"/>
</dbReference>
<reference evidence="2 3" key="3">
    <citation type="journal article" date="2020" name="BMC Genomics">
        <title>Intraspecific diversification of the crop wild relative Brassica cretica Lam. using demographic model selection.</title>
        <authorList>
            <person name="Kioukis A."/>
            <person name="Michalopoulou V.A."/>
            <person name="Briers L."/>
            <person name="Pirintsos S."/>
            <person name="Studholme D.J."/>
            <person name="Pavlidis P."/>
            <person name="Sarris P.F."/>
        </authorList>
    </citation>
    <scope>NUCLEOTIDE SEQUENCE [LARGE SCALE GENOMIC DNA]</scope>
    <source>
        <strain evidence="3">cv. PFS-1207/04</strain>
        <strain evidence="2">PFS-1207/04</strain>
    </source>
</reference>
<name>A0A8S9KJQ9_BRACR</name>
<evidence type="ECO:0000313" key="2">
    <source>
        <dbReference type="EMBL" id="KAF3521250.1"/>
    </source>
</evidence>
<protein>
    <submittedName>
        <fullName evidence="1">Uncharacterized protein</fullName>
    </submittedName>
</protein>
<reference evidence="2" key="2">
    <citation type="submission" date="2019-12" db="EMBL/GenBank/DDBJ databases">
        <authorList>
            <person name="Studholme D.J."/>
            <person name="Sarris P."/>
        </authorList>
    </citation>
    <scope>NUCLEOTIDE SEQUENCE</scope>
    <source>
        <strain evidence="2">PFS-1207/04</strain>
        <tissue evidence="2">Leaf</tissue>
    </source>
</reference>
<dbReference type="EMBL" id="QGKV02001556">
    <property type="protein sequence ID" value="KAF3521250.1"/>
    <property type="molecule type" value="Genomic_DNA"/>
</dbReference>